<dbReference type="EMBL" id="CP000559">
    <property type="protein sequence ID" value="ABN06426.1"/>
    <property type="molecule type" value="Genomic_DNA"/>
</dbReference>
<sequence length="320" mass="34347">MNKVEKILYTVLLLMVVGCWPAFAADTAGEVLPSYKQVDISTSDGTIYTVRFDDEGGLNSLHLTTIPEEPYGQVTTTNRQTGTIYVSYTGGRGFNDRIILMIAVNGSISDDFALHLISSGYQWSPTPILNIGPAYDDLTYAEQAAVTTLTAEYFTYASQTWKPAGIENYPIYFGQNTSDASNGFSILFFDTKAGNLGVNSGLTGLRDQGAVKIEYAFENLSGSAVFNAYAWCNQSNEGEGISWTNRVVDDGKGGSSGYTVLGSGLSPDSGEFITTVSSEEYSPTEETENQQDTPKNPIGLCGIGAGICGAAVIFRKNGNR</sequence>
<name>A2SQ20_METLZ</name>
<dbReference type="AlphaFoldDB" id="A2SQ20"/>
<evidence type="ECO:0000313" key="1">
    <source>
        <dbReference type="EMBL" id="ABN06426.1"/>
    </source>
</evidence>
<organism evidence="1 2">
    <name type="scientific">Methanocorpusculum labreanum (strain ATCC 43576 / DSM 4855 / Z)</name>
    <dbReference type="NCBI Taxonomy" id="410358"/>
    <lineage>
        <taxon>Archaea</taxon>
        <taxon>Methanobacteriati</taxon>
        <taxon>Methanobacteriota</taxon>
        <taxon>Stenosarchaea group</taxon>
        <taxon>Methanomicrobia</taxon>
        <taxon>Methanomicrobiales</taxon>
        <taxon>Methanocorpusculaceae</taxon>
        <taxon>Methanocorpusculum</taxon>
    </lineage>
</organism>
<dbReference type="STRING" id="410358.Mlab_0250"/>
<proteinExistence type="predicted"/>
<reference evidence="1 2" key="1">
    <citation type="journal article" date="2009" name="Stand. Genomic Sci.">
        <title>Complete genome sequence of Methanocorpusculum labreanum type strain Z.</title>
        <authorList>
            <person name="Anderson I.J."/>
            <person name="Sieprawska-Lupa M."/>
            <person name="Goltsman E."/>
            <person name="Lapidus A."/>
            <person name="Copeland A."/>
            <person name="Glavina Del Rio T."/>
            <person name="Tice H."/>
            <person name="Dalin E."/>
            <person name="Barry K."/>
            <person name="Pitluck S."/>
            <person name="Hauser L."/>
            <person name="Land M."/>
            <person name="Lucas S."/>
            <person name="Richardson P."/>
            <person name="Whitman W.B."/>
            <person name="Kyrpides N.C."/>
        </authorList>
    </citation>
    <scope>NUCLEOTIDE SEQUENCE [LARGE SCALE GENOMIC DNA]</scope>
    <source>
        <strain evidence="2">ATCC 43576 / DSM 4855 / Z</strain>
    </source>
</reference>
<accession>A2SQ20</accession>
<dbReference type="HOGENOM" id="CLU_065512_0_0_2"/>
<dbReference type="eggNOG" id="arCOG09475">
    <property type="taxonomic scope" value="Archaea"/>
</dbReference>
<evidence type="ECO:0000313" key="2">
    <source>
        <dbReference type="Proteomes" id="UP000000365"/>
    </source>
</evidence>
<gene>
    <name evidence="1" type="ordered locus">Mlab_0250</name>
</gene>
<dbReference type="Proteomes" id="UP000000365">
    <property type="component" value="Chromosome"/>
</dbReference>
<dbReference type="GeneID" id="4795536"/>
<dbReference type="RefSeq" id="WP_011832627.1">
    <property type="nucleotide sequence ID" value="NC_008942.1"/>
</dbReference>
<keyword evidence="2" id="KW-1185">Reference proteome</keyword>
<dbReference type="KEGG" id="mla:Mlab_0250"/>
<protein>
    <submittedName>
        <fullName evidence="1">Uncharacterized protein</fullName>
    </submittedName>
</protein>
<dbReference type="PROSITE" id="PS51257">
    <property type="entry name" value="PROKAR_LIPOPROTEIN"/>
    <property type="match status" value="1"/>
</dbReference>
<dbReference type="OrthoDB" id="112349at2157"/>